<dbReference type="EMBL" id="DXDX01000167">
    <property type="protein sequence ID" value="HIY22023.1"/>
    <property type="molecule type" value="Genomic_DNA"/>
</dbReference>
<evidence type="ECO:0000313" key="1">
    <source>
        <dbReference type="EMBL" id="HIY22023.1"/>
    </source>
</evidence>
<reference evidence="1" key="1">
    <citation type="journal article" date="2021" name="PeerJ">
        <title>Extensive microbial diversity within the chicken gut microbiome revealed by metagenomics and culture.</title>
        <authorList>
            <person name="Gilroy R."/>
            <person name="Ravi A."/>
            <person name="Getino M."/>
            <person name="Pursley I."/>
            <person name="Horton D.L."/>
            <person name="Alikhan N.F."/>
            <person name="Baker D."/>
            <person name="Gharbi K."/>
            <person name="Hall N."/>
            <person name="Watson M."/>
            <person name="Adriaenssens E.M."/>
            <person name="Foster-Nyarko E."/>
            <person name="Jarju S."/>
            <person name="Secka A."/>
            <person name="Antonio M."/>
            <person name="Oren A."/>
            <person name="Chaudhuri R.R."/>
            <person name="La Ragione R."/>
            <person name="Hildebrand F."/>
            <person name="Pallen M.J."/>
        </authorList>
    </citation>
    <scope>NUCLEOTIDE SEQUENCE</scope>
    <source>
        <strain evidence="1">ChiBcec16_6824</strain>
    </source>
</reference>
<dbReference type="Proteomes" id="UP000823868">
    <property type="component" value="Unassembled WGS sequence"/>
</dbReference>
<comment type="caution">
    <text evidence="1">The sequence shown here is derived from an EMBL/GenBank/DDBJ whole genome shotgun (WGS) entry which is preliminary data.</text>
</comment>
<name>A0A9D2BZN2_9FIRM</name>
<proteinExistence type="predicted"/>
<dbReference type="AlphaFoldDB" id="A0A9D2BZN2"/>
<evidence type="ECO:0000313" key="2">
    <source>
        <dbReference type="Proteomes" id="UP000823868"/>
    </source>
</evidence>
<reference evidence="1" key="2">
    <citation type="submission" date="2021-04" db="EMBL/GenBank/DDBJ databases">
        <authorList>
            <person name="Gilroy R."/>
        </authorList>
    </citation>
    <scope>NUCLEOTIDE SEQUENCE</scope>
    <source>
        <strain evidence="1">ChiBcec16_6824</strain>
    </source>
</reference>
<protein>
    <submittedName>
        <fullName evidence="1">Uncharacterized protein</fullName>
    </submittedName>
</protein>
<accession>A0A9D2BZN2</accession>
<gene>
    <name evidence="1" type="ORF">H9841_09010</name>
</gene>
<organism evidence="1 2">
    <name type="scientific">Candidatus Flavonifractor merdigallinarum</name>
    <dbReference type="NCBI Taxonomy" id="2838589"/>
    <lineage>
        <taxon>Bacteria</taxon>
        <taxon>Bacillati</taxon>
        <taxon>Bacillota</taxon>
        <taxon>Clostridia</taxon>
        <taxon>Eubacteriales</taxon>
        <taxon>Oscillospiraceae</taxon>
        <taxon>Flavonifractor</taxon>
    </lineage>
</organism>
<sequence>MKFQLPQPGARSDCFARLSAFATQFDTTWPQTPQPAAPQDIAALQRETPDPFRYRWPPEYVWFAQHFGTCGLSLSFRLDLTLPPIGQNSLNHGLPPSSPYLFIGQAWIASPFLAYLRTAVGAEPQLVWVPVRAVKAPCSQAANTLEQLLFASVFLDQAYEEYPWKATCTLDAHSPIVQRLQEHLTGCLEDTLCAALMATYASVLVDQSFQRGWFSTNTDQFWFRGDTCVLLSRNWDADGIWDLVVGRIGSYDPAQGEAIAAHMERIGFTCKPGLDSILNAPLQGGTP</sequence>